<evidence type="ECO:0000313" key="3">
    <source>
        <dbReference type="EMBL" id="KAL2917217.1"/>
    </source>
</evidence>
<dbReference type="InterPro" id="IPR050213">
    <property type="entry name" value="GST_superfamily"/>
</dbReference>
<gene>
    <name evidence="3" type="ORF">HK105_203282</name>
</gene>
<dbReference type="SUPFAM" id="SSF47616">
    <property type="entry name" value="GST C-terminal domain-like"/>
    <property type="match status" value="1"/>
</dbReference>
<dbReference type="PANTHER" id="PTHR11571">
    <property type="entry name" value="GLUTATHIONE S-TRANSFERASE"/>
    <property type="match status" value="1"/>
</dbReference>
<dbReference type="InterPro" id="IPR036249">
    <property type="entry name" value="Thioredoxin-like_sf"/>
</dbReference>
<dbReference type="InterPro" id="IPR004046">
    <property type="entry name" value="GST_C"/>
</dbReference>
<name>A0ABR4NCH0_9FUNG</name>
<evidence type="ECO:0000259" key="1">
    <source>
        <dbReference type="PROSITE" id="PS50404"/>
    </source>
</evidence>
<organism evidence="3 4">
    <name type="scientific">Polyrhizophydium stewartii</name>
    <dbReference type="NCBI Taxonomy" id="2732419"/>
    <lineage>
        <taxon>Eukaryota</taxon>
        <taxon>Fungi</taxon>
        <taxon>Fungi incertae sedis</taxon>
        <taxon>Chytridiomycota</taxon>
        <taxon>Chytridiomycota incertae sedis</taxon>
        <taxon>Chytridiomycetes</taxon>
        <taxon>Rhizophydiales</taxon>
        <taxon>Rhizophydiales incertae sedis</taxon>
        <taxon>Polyrhizophydium</taxon>
    </lineage>
</organism>
<comment type="caution">
    <text evidence="3">The sequence shown here is derived from an EMBL/GenBank/DDBJ whole genome shotgun (WGS) entry which is preliminary data.</text>
</comment>
<dbReference type="Proteomes" id="UP001527925">
    <property type="component" value="Unassembled WGS sequence"/>
</dbReference>
<protein>
    <recommendedName>
        <fullName evidence="5">Glutathione S-transferase</fullName>
    </recommendedName>
</protein>
<dbReference type="CDD" id="cd03039">
    <property type="entry name" value="GST_N_Sigma_like"/>
    <property type="match status" value="1"/>
</dbReference>
<dbReference type="Pfam" id="PF02798">
    <property type="entry name" value="GST_N"/>
    <property type="match status" value="1"/>
</dbReference>
<dbReference type="SFLD" id="SFLDG00363">
    <property type="entry name" value="AMPS_(cytGST):_Alpha-__Mu-__Pi"/>
    <property type="match status" value="1"/>
</dbReference>
<sequence>MTAHPSLKLTYFDLRARAEATRLALTIGGIPFEDHRVARSEWPELKKKTPFGQLPVLTVDGKTQIAQSHGVLRYAGALAGLYPTADALKAALVDQIVLQLEDMNGVIFSRSFANDEEKMAARRAIAEKTFPDMFAAMDAVIAKHTGGKWCVGDSMTVADISLYVFVTIMKTGVWDGIPATLADSYAHVMRVFNGVASHPKVIEWEAAHRK</sequence>
<dbReference type="Gene3D" id="1.20.1050.10">
    <property type="match status" value="1"/>
</dbReference>
<dbReference type="EMBL" id="JADGIZ020000012">
    <property type="protein sequence ID" value="KAL2917217.1"/>
    <property type="molecule type" value="Genomic_DNA"/>
</dbReference>
<reference evidence="3 4" key="1">
    <citation type="submission" date="2023-09" db="EMBL/GenBank/DDBJ databases">
        <title>Pangenome analysis of Batrachochytrium dendrobatidis and related Chytrids.</title>
        <authorList>
            <person name="Yacoub M.N."/>
            <person name="Stajich J.E."/>
            <person name="James T.Y."/>
        </authorList>
    </citation>
    <scope>NUCLEOTIDE SEQUENCE [LARGE SCALE GENOMIC DNA]</scope>
    <source>
        <strain evidence="3 4">JEL0888</strain>
    </source>
</reference>
<dbReference type="InterPro" id="IPR040079">
    <property type="entry name" value="Glutathione_S-Trfase"/>
</dbReference>
<feature type="domain" description="GST N-terminal" evidence="1">
    <location>
        <begin position="5"/>
        <end position="83"/>
    </location>
</feature>
<dbReference type="SFLD" id="SFLDG01205">
    <property type="entry name" value="AMPS.1"/>
    <property type="match status" value="1"/>
</dbReference>
<dbReference type="InterPro" id="IPR010987">
    <property type="entry name" value="Glutathione-S-Trfase_C-like"/>
</dbReference>
<evidence type="ECO:0000259" key="2">
    <source>
        <dbReference type="PROSITE" id="PS50405"/>
    </source>
</evidence>
<evidence type="ECO:0000313" key="4">
    <source>
        <dbReference type="Proteomes" id="UP001527925"/>
    </source>
</evidence>
<dbReference type="SFLD" id="SFLDS00019">
    <property type="entry name" value="Glutathione_Transferase_(cytos"/>
    <property type="match status" value="1"/>
</dbReference>
<dbReference type="InterPro" id="IPR004045">
    <property type="entry name" value="Glutathione_S-Trfase_N"/>
</dbReference>
<dbReference type="Pfam" id="PF14497">
    <property type="entry name" value="GST_C_3"/>
    <property type="match status" value="1"/>
</dbReference>
<proteinExistence type="predicted"/>
<keyword evidence="4" id="KW-1185">Reference proteome</keyword>
<dbReference type="PROSITE" id="PS50404">
    <property type="entry name" value="GST_NTER"/>
    <property type="match status" value="1"/>
</dbReference>
<dbReference type="CDD" id="cd03192">
    <property type="entry name" value="GST_C_Sigma_like"/>
    <property type="match status" value="1"/>
</dbReference>
<accession>A0ABR4NCH0</accession>
<dbReference type="PROSITE" id="PS50405">
    <property type="entry name" value="GST_CTER"/>
    <property type="match status" value="1"/>
</dbReference>
<dbReference type="InterPro" id="IPR036282">
    <property type="entry name" value="Glutathione-S-Trfase_C_sf"/>
</dbReference>
<feature type="domain" description="GST C-terminal" evidence="2">
    <location>
        <begin position="86"/>
        <end position="210"/>
    </location>
</feature>
<dbReference type="PANTHER" id="PTHR11571:SF252">
    <property type="entry name" value="GLUTATHIONE S-TRANSFERASE"/>
    <property type="match status" value="1"/>
</dbReference>
<dbReference type="SUPFAM" id="SSF52833">
    <property type="entry name" value="Thioredoxin-like"/>
    <property type="match status" value="1"/>
</dbReference>
<evidence type="ECO:0008006" key="5">
    <source>
        <dbReference type="Google" id="ProtNLM"/>
    </source>
</evidence>
<dbReference type="Gene3D" id="3.40.30.10">
    <property type="entry name" value="Glutaredoxin"/>
    <property type="match status" value="1"/>
</dbReference>